<sequence length="75" mass="8132">MVRHIKDKTDLSASCECASIPSHTTQDFWEAMASVVEGCFEKAESALSLMDPEAQIGSATSLLEPFDIPDANLIM</sequence>
<organism evidence="1 2">
    <name type="scientific">Russula ochroleuca</name>
    <dbReference type="NCBI Taxonomy" id="152965"/>
    <lineage>
        <taxon>Eukaryota</taxon>
        <taxon>Fungi</taxon>
        <taxon>Dikarya</taxon>
        <taxon>Basidiomycota</taxon>
        <taxon>Agaricomycotina</taxon>
        <taxon>Agaricomycetes</taxon>
        <taxon>Russulales</taxon>
        <taxon>Russulaceae</taxon>
        <taxon>Russula</taxon>
    </lineage>
</organism>
<dbReference type="Proteomes" id="UP000759537">
    <property type="component" value="Unassembled WGS sequence"/>
</dbReference>
<protein>
    <submittedName>
        <fullName evidence="1">Uncharacterized protein</fullName>
    </submittedName>
</protein>
<reference evidence="1" key="1">
    <citation type="submission" date="2019-10" db="EMBL/GenBank/DDBJ databases">
        <authorList>
            <consortium name="DOE Joint Genome Institute"/>
            <person name="Kuo A."/>
            <person name="Miyauchi S."/>
            <person name="Kiss E."/>
            <person name="Drula E."/>
            <person name="Kohler A."/>
            <person name="Sanchez-Garcia M."/>
            <person name="Andreopoulos B."/>
            <person name="Barry K.W."/>
            <person name="Bonito G."/>
            <person name="Buee M."/>
            <person name="Carver A."/>
            <person name="Chen C."/>
            <person name="Cichocki N."/>
            <person name="Clum A."/>
            <person name="Culley D."/>
            <person name="Crous P.W."/>
            <person name="Fauchery L."/>
            <person name="Girlanda M."/>
            <person name="Hayes R."/>
            <person name="Keri Z."/>
            <person name="LaButti K."/>
            <person name="Lipzen A."/>
            <person name="Lombard V."/>
            <person name="Magnuson J."/>
            <person name="Maillard F."/>
            <person name="Morin E."/>
            <person name="Murat C."/>
            <person name="Nolan M."/>
            <person name="Ohm R."/>
            <person name="Pangilinan J."/>
            <person name="Pereira M."/>
            <person name="Perotto S."/>
            <person name="Peter M."/>
            <person name="Riley R."/>
            <person name="Sitrit Y."/>
            <person name="Stielow B."/>
            <person name="Szollosi G."/>
            <person name="Zifcakova L."/>
            <person name="Stursova M."/>
            <person name="Spatafora J.W."/>
            <person name="Tedersoo L."/>
            <person name="Vaario L.-M."/>
            <person name="Yamada A."/>
            <person name="Yan M."/>
            <person name="Wang P."/>
            <person name="Xu J."/>
            <person name="Bruns T."/>
            <person name="Baldrian P."/>
            <person name="Vilgalys R."/>
            <person name="Henrissat B."/>
            <person name="Grigoriev I.V."/>
            <person name="Hibbett D."/>
            <person name="Nagy L.G."/>
            <person name="Martin F.M."/>
        </authorList>
    </citation>
    <scope>NUCLEOTIDE SEQUENCE</scope>
    <source>
        <strain evidence="1">Prilba</strain>
    </source>
</reference>
<dbReference type="EMBL" id="WHVB01000020">
    <property type="protein sequence ID" value="KAF8472313.1"/>
    <property type="molecule type" value="Genomic_DNA"/>
</dbReference>
<proteinExistence type="predicted"/>
<gene>
    <name evidence="1" type="ORF">DFH94DRAFT_696033</name>
</gene>
<dbReference type="OrthoDB" id="3357985at2759"/>
<name>A0A9P5JYY8_9AGAM</name>
<reference evidence="1" key="2">
    <citation type="journal article" date="2020" name="Nat. Commun.">
        <title>Large-scale genome sequencing of mycorrhizal fungi provides insights into the early evolution of symbiotic traits.</title>
        <authorList>
            <person name="Miyauchi S."/>
            <person name="Kiss E."/>
            <person name="Kuo A."/>
            <person name="Drula E."/>
            <person name="Kohler A."/>
            <person name="Sanchez-Garcia M."/>
            <person name="Morin E."/>
            <person name="Andreopoulos B."/>
            <person name="Barry K.W."/>
            <person name="Bonito G."/>
            <person name="Buee M."/>
            <person name="Carver A."/>
            <person name="Chen C."/>
            <person name="Cichocki N."/>
            <person name="Clum A."/>
            <person name="Culley D."/>
            <person name="Crous P.W."/>
            <person name="Fauchery L."/>
            <person name="Girlanda M."/>
            <person name="Hayes R.D."/>
            <person name="Keri Z."/>
            <person name="LaButti K."/>
            <person name="Lipzen A."/>
            <person name="Lombard V."/>
            <person name="Magnuson J."/>
            <person name="Maillard F."/>
            <person name="Murat C."/>
            <person name="Nolan M."/>
            <person name="Ohm R.A."/>
            <person name="Pangilinan J."/>
            <person name="Pereira M.F."/>
            <person name="Perotto S."/>
            <person name="Peter M."/>
            <person name="Pfister S."/>
            <person name="Riley R."/>
            <person name="Sitrit Y."/>
            <person name="Stielow J.B."/>
            <person name="Szollosi G."/>
            <person name="Zifcakova L."/>
            <person name="Stursova M."/>
            <person name="Spatafora J.W."/>
            <person name="Tedersoo L."/>
            <person name="Vaario L.M."/>
            <person name="Yamada A."/>
            <person name="Yan M."/>
            <person name="Wang P."/>
            <person name="Xu J."/>
            <person name="Bruns T."/>
            <person name="Baldrian P."/>
            <person name="Vilgalys R."/>
            <person name="Dunand C."/>
            <person name="Henrissat B."/>
            <person name="Grigoriev I.V."/>
            <person name="Hibbett D."/>
            <person name="Nagy L.G."/>
            <person name="Martin F.M."/>
        </authorList>
    </citation>
    <scope>NUCLEOTIDE SEQUENCE</scope>
    <source>
        <strain evidence="1">Prilba</strain>
    </source>
</reference>
<accession>A0A9P5JYY8</accession>
<evidence type="ECO:0000313" key="2">
    <source>
        <dbReference type="Proteomes" id="UP000759537"/>
    </source>
</evidence>
<evidence type="ECO:0000313" key="1">
    <source>
        <dbReference type="EMBL" id="KAF8472313.1"/>
    </source>
</evidence>
<dbReference type="AlphaFoldDB" id="A0A9P5JYY8"/>
<keyword evidence="2" id="KW-1185">Reference proteome</keyword>
<comment type="caution">
    <text evidence="1">The sequence shown here is derived from an EMBL/GenBank/DDBJ whole genome shotgun (WGS) entry which is preliminary data.</text>
</comment>